<keyword evidence="1" id="KW-0732">Signal</keyword>
<dbReference type="PROSITE" id="PS51009">
    <property type="entry name" value="CYTCII"/>
    <property type="match status" value="1"/>
</dbReference>
<dbReference type="GO" id="GO:0009055">
    <property type="term" value="F:electron transfer activity"/>
    <property type="evidence" value="ECO:0007669"/>
    <property type="project" value="InterPro"/>
</dbReference>
<feature type="chain" id="PRO_5031201438" evidence="1">
    <location>
        <begin position="30"/>
        <end position="160"/>
    </location>
</feature>
<accession>A0A7Y0DZC5</accession>
<name>A0A7Y0DZC5_9PROT</name>
<protein>
    <submittedName>
        <fullName evidence="2">Cytochrome c</fullName>
    </submittedName>
</protein>
<dbReference type="InterPro" id="IPR002321">
    <property type="entry name" value="Cyt_c_II"/>
</dbReference>
<dbReference type="PRINTS" id="PR00608">
    <property type="entry name" value="CYTCHROMECII"/>
</dbReference>
<organism evidence="2 3">
    <name type="scientific">Pacificispira spongiicola</name>
    <dbReference type="NCBI Taxonomy" id="2729598"/>
    <lineage>
        <taxon>Bacteria</taxon>
        <taxon>Pseudomonadati</taxon>
        <taxon>Pseudomonadota</taxon>
        <taxon>Alphaproteobacteria</taxon>
        <taxon>Rhodospirillales</taxon>
        <taxon>Rhodospirillaceae</taxon>
        <taxon>Pacificispira</taxon>
    </lineage>
</organism>
<evidence type="ECO:0000313" key="3">
    <source>
        <dbReference type="Proteomes" id="UP000539372"/>
    </source>
</evidence>
<dbReference type="InterPro" id="IPR010980">
    <property type="entry name" value="Cyt_c/b562"/>
</dbReference>
<evidence type="ECO:0000256" key="1">
    <source>
        <dbReference type="SAM" id="SignalP"/>
    </source>
</evidence>
<gene>
    <name evidence="2" type="ORF">HH303_07825</name>
</gene>
<dbReference type="Gene3D" id="1.20.120.10">
    <property type="entry name" value="Cytochrome c/b562"/>
    <property type="match status" value="1"/>
</dbReference>
<dbReference type="GO" id="GO:0022900">
    <property type="term" value="P:electron transport chain"/>
    <property type="evidence" value="ECO:0007669"/>
    <property type="project" value="InterPro"/>
</dbReference>
<proteinExistence type="predicted"/>
<dbReference type="RefSeq" id="WP_169624672.1">
    <property type="nucleotide sequence ID" value="NZ_JABBNT010000002.1"/>
</dbReference>
<keyword evidence="3" id="KW-1185">Reference proteome</keyword>
<dbReference type="AlphaFoldDB" id="A0A7Y0DZC5"/>
<dbReference type="GO" id="GO:0020037">
    <property type="term" value="F:heme binding"/>
    <property type="evidence" value="ECO:0007669"/>
    <property type="project" value="InterPro"/>
</dbReference>
<comment type="caution">
    <text evidence="2">The sequence shown here is derived from an EMBL/GenBank/DDBJ whole genome shotgun (WGS) entry which is preliminary data.</text>
</comment>
<evidence type="ECO:0000313" key="2">
    <source>
        <dbReference type="EMBL" id="NMM44383.1"/>
    </source>
</evidence>
<dbReference type="GO" id="GO:0005506">
    <property type="term" value="F:iron ion binding"/>
    <property type="evidence" value="ECO:0007669"/>
    <property type="project" value="InterPro"/>
</dbReference>
<dbReference type="Pfam" id="PF01322">
    <property type="entry name" value="Cytochrom_C_2"/>
    <property type="match status" value="1"/>
</dbReference>
<dbReference type="InterPro" id="IPR015984">
    <property type="entry name" value="Cyt_c_prime_subgr"/>
</dbReference>
<sequence>MKKRNINGLIGLALCTGVSLAAAAPVALADDMMASADTAYETREGVMKAIGGHMKALGAVAKGEAAMDAGTPIHAQAIMELSHTVKFLFPEDSITEKSRAKPEIWLDWDGFMKASMDFETASAALVEAAAGSDPAALGAALGDVGKTCGGCHKPFRGPEK</sequence>
<reference evidence="2 3" key="1">
    <citation type="submission" date="2020-04" db="EMBL/GenBank/DDBJ databases">
        <title>Rhodospirillaceae bacterium KN72 isolated from deep sea.</title>
        <authorList>
            <person name="Zhang D.-C."/>
        </authorList>
    </citation>
    <scope>NUCLEOTIDE SEQUENCE [LARGE SCALE GENOMIC DNA]</scope>
    <source>
        <strain evidence="2 3">KN72</strain>
    </source>
</reference>
<dbReference type="SUPFAM" id="SSF47175">
    <property type="entry name" value="Cytochromes"/>
    <property type="match status" value="1"/>
</dbReference>
<dbReference type="Proteomes" id="UP000539372">
    <property type="component" value="Unassembled WGS sequence"/>
</dbReference>
<feature type="signal peptide" evidence="1">
    <location>
        <begin position="1"/>
        <end position="29"/>
    </location>
</feature>
<dbReference type="EMBL" id="JABBNT010000002">
    <property type="protein sequence ID" value="NMM44383.1"/>
    <property type="molecule type" value="Genomic_DNA"/>
</dbReference>